<keyword evidence="5" id="KW-0472">Membrane</keyword>
<reference evidence="7" key="2">
    <citation type="submission" date="2023-06" db="EMBL/GenBank/DDBJ databases">
        <authorList>
            <consortium name="Lawrence Berkeley National Laboratory"/>
            <person name="Haridas S."/>
            <person name="Hensen N."/>
            <person name="Bonometti L."/>
            <person name="Westerberg I."/>
            <person name="Brannstrom I.O."/>
            <person name="Guillou S."/>
            <person name="Cros-Aarteil S."/>
            <person name="Calhoun S."/>
            <person name="Kuo A."/>
            <person name="Mondo S."/>
            <person name="Pangilinan J."/>
            <person name="Riley R."/>
            <person name="Labutti K."/>
            <person name="Andreopoulos B."/>
            <person name="Lipzen A."/>
            <person name="Chen C."/>
            <person name="Yanf M."/>
            <person name="Daum C."/>
            <person name="Ng V."/>
            <person name="Clum A."/>
            <person name="Steindorff A."/>
            <person name="Ohm R."/>
            <person name="Martin F."/>
            <person name="Silar P."/>
            <person name="Natvig D."/>
            <person name="Lalanne C."/>
            <person name="Gautier V."/>
            <person name="Ament-Velasquez S.L."/>
            <person name="Kruys A."/>
            <person name="Hutchinson M.I."/>
            <person name="Powell A.J."/>
            <person name="Barry K."/>
            <person name="Miller A.N."/>
            <person name="Grigoriev I.V."/>
            <person name="Debuchy R."/>
            <person name="Gladieux P."/>
            <person name="Thoren M.H."/>
            <person name="Johannesson H."/>
        </authorList>
    </citation>
    <scope>NUCLEOTIDE SEQUENCE</scope>
    <source>
        <strain evidence="7">SMH4131-1</strain>
    </source>
</reference>
<evidence type="ECO:0000256" key="5">
    <source>
        <dbReference type="SAM" id="Phobius"/>
    </source>
</evidence>
<dbReference type="Pfam" id="PF03407">
    <property type="entry name" value="Nucleotid_trans"/>
    <property type="match status" value="1"/>
</dbReference>
<dbReference type="PANTHER" id="PTHR31306">
    <property type="entry name" value="ALPHA-1,6-MANNOSYLTRANSFERASE MNN11-RELATED"/>
    <property type="match status" value="1"/>
</dbReference>
<dbReference type="Gene3D" id="3.90.550.10">
    <property type="entry name" value="Spore Coat Polysaccharide Biosynthesis Protein SpsA, Chain A"/>
    <property type="match status" value="1"/>
</dbReference>
<feature type="domain" description="Nucleotide-diphospho-sugar transferase" evidence="6">
    <location>
        <begin position="179"/>
        <end position="302"/>
    </location>
</feature>
<dbReference type="GO" id="GO:0000139">
    <property type="term" value="C:Golgi membrane"/>
    <property type="evidence" value="ECO:0007669"/>
    <property type="project" value="TreeGrafter"/>
</dbReference>
<dbReference type="PANTHER" id="PTHR31306:SF3">
    <property type="entry name" value="NUCLEOTIDE-DIPHOSPHO-SUGAR TRANSFERASE DOMAIN-CONTAINING PROTEIN"/>
    <property type="match status" value="1"/>
</dbReference>
<evidence type="ECO:0000313" key="8">
    <source>
        <dbReference type="Proteomes" id="UP001286456"/>
    </source>
</evidence>
<dbReference type="EMBL" id="JAUEPO010000002">
    <property type="protein sequence ID" value="KAK3332978.1"/>
    <property type="molecule type" value="Genomic_DNA"/>
</dbReference>
<evidence type="ECO:0000313" key="7">
    <source>
        <dbReference type="EMBL" id="KAK3332978.1"/>
    </source>
</evidence>
<evidence type="ECO:0000259" key="6">
    <source>
        <dbReference type="Pfam" id="PF03407"/>
    </source>
</evidence>
<accession>A0AAE0IX97</accession>
<keyword evidence="4" id="KW-0808">Transferase</keyword>
<comment type="similarity">
    <text evidence="1">Belongs to the glycosyltransferase 34 family.</text>
</comment>
<sequence>MTALPSFPQSWRRLVLLLPVVIVTIALITGYFNESFRPRLPKVSFSDPANSSPFHNECKNDNQTSHLESLPGIIQALWAPLVFPITGPTFTTLDGTEKHLPPADQLIHTQTLGKRICILDVDTRPLANPGSVFASELPTWDNLRPPSAGFLSHYLYALIHGYTYKFVRAPKYADRAPHWTKIIFTRELLKEFDIVVMLDYDAMFPSPELPIEWLLNYWKIDKQVMVAMAEDPDADNNKDIRGNLNLNTGFIIAQAGENTQRLFKDWAECPEETRYKGCAEWKDKIFHEQTGFSSYVRYDFLDGYSIDTHPQYIRQLPCMEANGIPLKKDAGCGGQLVRHYWGDKGATKNEFKEGVMDALTPLLLKSAFGDTNIVRDMREKTLKGAQVLDGPNAAPVED</sequence>
<dbReference type="InterPro" id="IPR029044">
    <property type="entry name" value="Nucleotide-diphossugar_trans"/>
</dbReference>
<dbReference type="AlphaFoldDB" id="A0AAE0IX97"/>
<evidence type="ECO:0000256" key="2">
    <source>
        <dbReference type="ARBA" id="ARBA00007033"/>
    </source>
</evidence>
<comment type="similarity">
    <text evidence="2">Belongs to the glycosyltransferase 77 family.</text>
</comment>
<dbReference type="InterPro" id="IPR008630">
    <property type="entry name" value="Glyco_trans_34"/>
</dbReference>
<evidence type="ECO:0000256" key="1">
    <source>
        <dbReference type="ARBA" id="ARBA00005664"/>
    </source>
</evidence>
<reference evidence="7" key="1">
    <citation type="journal article" date="2023" name="Mol. Phylogenet. Evol.">
        <title>Genome-scale phylogeny and comparative genomics of the fungal order Sordariales.</title>
        <authorList>
            <person name="Hensen N."/>
            <person name="Bonometti L."/>
            <person name="Westerberg I."/>
            <person name="Brannstrom I.O."/>
            <person name="Guillou S."/>
            <person name="Cros-Aarteil S."/>
            <person name="Calhoun S."/>
            <person name="Haridas S."/>
            <person name="Kuo A."/>
            <person name="Mondo S."/>
            <person name="Pangilinan J."/>
            <person name="Riley R."/>
            <person name="LaButti K."/>
            <person name="Andreopoulos B."/>
            <person name="Lipzen A."/>
            <person name="Chen C."/>
            <person name="Yan M."/>
            <person name="Daum C."/>
            <person name="Ng V."/>
            <person name="Clum A."/>
            <person name="Steindorff A."/>
            <person name="Ohm R.A."/>
            <person name="Martin F."/>
            <person name="Silar P."/>
            <person name="Natvig D.O."/>
            <person name="Lalanne C."/>
            <person name="Gautier V."/>
            <person name="Ament-Velasquez S.L."/>
            <person name="Kruys A."/>
            <person name="Hutchinson M.I."/>
            <person name="Powell A.J."/>
            <person name="Barry K."/>
            <person name="Miller A.N."/>
            <person name="Grigoriev I.V."/>
            <person name="Debuchy R."/>
            <person name="Gladieux P."/>
            <person name="Hiltunen Thoren M."/>
            <person name="Johannesson H."/>
        </authorList>
    </citation>
    <scope>NUCLEOTIDE SEQUENCE</scope>
    <source>
        <strain evidence="7">SMH4131-1</strain>
    </source>
</reference>
<protein>
    <recommendedName>
        <fullName evidence="6">Nucleotide-diphospho-sugar transferase domain-containing protein</fullName>
    </recommendedName>
</protein>
<feature type="transmembrane region" description="Helical" evidence="5">
    <location>
        <begin position="14"/>
        <end position="32"/>
    </location>
</feature>
<dbReference type="GO" id="GO:0016757">
    <property type="term" value="F:glycosyltransferase activity"/>
    <property type="evidence" value="ECO:0007669"/>
    <property type="project" value="UniProtKB-KW"/>
</dbReference>
<keyword evidence="3" id="KW-0328">Glycosyltransferase</keyword>
<dbReference type="Proteomes" id="UP001286456">
    <property type="component" value="Unassembled WGS sequence"/>
</dbReference>
<evidence type="ECO:0000256" key="3">
    <source>
        <dbReference type="ARBA" id="ARBA00022676"/>
    </source>
</evidence>
<keyword evidence="8" id="KW-1185">Reference proteome</keyword>
<evidence type="ECO:0000256" key="4">
    <source>
        <dbReference type="ARBA" id="ARBA00022679"/>
    </source>
</evidence>
<name>A0AAE0IX97_9PEZI</name>
<gene>
    <name evidence="7" type="ORF">B0T19DRAFT_114377</name>
</gene>
<keyword evidence="5" id="KW-1133">Transmembrane helix</keyword>
<proteinExistence type="inferred from homology"/>
<dbReference type="InterPro" id="IPR005069">
    <property type="entry name" value="Nucl-diP-sugar_transferase"/>
</dbReference>
<organism evidence="7 8">
    <name type="scientific">Cercophora scortea</name>
    <dbReference type="NCBI Taxonomy" id="314031"/>
    <lineage>
        <taxon>Eukaryota</taxon>
        <taxon>Fungi</taxon>
        <taxon>Dikarya</taxon>
        <taxon>Ascomycota</taxon>
        <taxon>Pezizomycotina</taxon>
        <taxon>Sordariomycetes</taxon>
        <taxon>Sordariomycetidae</taxon>
        <taxon>Sordariales</taxon>
        <taxon>Lasiosphaeriaceae</taxon>
        <taxon>Cercophora</taxon>
    </lineage>
</organism>
<comment type="caution">
    <text evidence="7">The sequence shown here is derived from an EMBL/GenBank/DDBJ whole genome shotgun (WGS) entry which is preliminary data.</text>
</comment>
<keyword evidence="5" id="KW-0812">Transmembrane</keyword>
<dbReference type="GO" id="GO:0006487">
    <property type="term" value="P:protein N-linked glycosylation"/>
    <property type="evidence" value="ECO:0007669"/>
    <property type="project" value="TreeGrafter"/>
</dbReference>